<comment type="similarity">
    <text evidence="1 2">Belongs to the UPF0301 (AlgH) family.</text>
</comment>
<dbReference type="GO" id="GO:0005829">
    <property type="term" value="C:cytosol"/>
    <property type="evidence" value="ECO:0007669"/>
    <property type="project" value="TreeGrafter"/>
</dbReference>
<accession>A0A1A8T3K9</accession>
<keyword evidence="4" id="KW-1185">Reference proteome</keyword>
<protein>
    <recommendedName>
        <fullName evidence="2">UPF0301 protein MSP8886_00601</fullName>
    </recommendedName>
</protein>
<dbReference type="PANTHER" id="PTHR30327">
    <property type="entry name" value="UNCHARACTERIZED PROTEIN YQGE"/>
    <property type="match status" value="1"/>
</dbReference>
<name>A0A1A8T3K9_9GAMM</name>
<evidence type="ECO:0000313" key="4">
    <source>
        <dbReference type="Proteomes" id="UP000092544"/>
    </source>
</evidence>
<evidence type="ECO:0000313" key="3">
    <source>
        <dbReference type="EMBL" id="SBS26424.1"/>
    </source>
</evidence>
<proteinExistence type="inferred from homology"/>
<dbReference type="EMBL" id="FLOB01000001">
    <property type="protein sequence ID" value="SBS26424.1"/>
    <property type="molecule type" value="Genomic_DNA"/>
</dbReference>
<dbReference type="RefSeq" id="WP_067012505.1">
    <property type="nucleotide sequence ID" value="NZ_FLOB01000001.1"/>
</dbReference>
<dbReference type="NCBIfam" id="NF001266">
    <property type="entry name" value="PRK00228.1-1"/>
    <property type="match status" value="1"/>
</dbReference>
<gene>
    <name evidence="3" type="ORF">MSP8886_00601</name>
</gene>
<dbReference type="PANTHER" id="PTHR30327:SF1">
    <property type="entry name" value="UPF0301 PROTEIN YQGE"/>
    <property type="match status" value="1"/>
</dbReference>
<reference evidence="3 4" key="1">
    <citation type="submission" date="2016-06" db="EMBL/GenBank/DDBJ databases">
        <authorList>
            <person name="Kjaerup R.B."/>
            <person name="Dalgaard T.S."/>
            <person name="Juul-Madsen H.R."/>
        </authorList>
    </citation>
    <scope>NUCLEOTIDE SEQUENCE [LARGE SCALE GENOMIC DNA]</scope>
    <source>
        <strain evidence="3 4">CECT 8886</strain>
    </source>
</reference>
<dbReference type="Proteomes" id="UP000092544">
    <property type="component" value="Unassembled WGS sequence"/>
</dbReference>
<dbReference type="HAMAP" id="MF_00758">
    <property type="entry name" value="UPF0301"/>
    <property type="match status" value="1"/>
</dbReference>
<dbReference type="SUPFAM" id="SSF143456">
    <property type="entry name" value="VC0467-like"/>
    <property type="match status" value="1"/>
</dbReference>
<dbReference type="Gene3D" id="3.40.1740.10">
    <property type="entry name" value="VC0467-like"/>
    <property type="match status" value="1"/>
</dbReference>
<dbReference type="Pfam" id="PF02622">
    <property type="entry name" value="DUF179"/>
    <property type="match status" value="1"/>
</dbReference>
<dbReference type="STRING" id="1792290.MSP8886_00601"/>
<evidence type="ECO:0000256" key="2">
    <source>
        <dbReference type="HAMAP-Rule" id="MF_00758"/>
    </source>
</evidence>
<dbReference type="AlphaFoldDB" id="A0A1A8T3K9"/>
<dbReference type="OrthoDB" id="9807486at2"/>
<sequence length="188" mass="20750">MNTFFDSFKNHFLISMPHLDDPHFEHTVVYLCEHTPEGAIGLVINRPSSIDFSELAEHLKMTISSPKLASDPIYHGGPVESEKGFILHTSEKTWSNTLKVNDEVSLSASLEALEDIARGQGPEAYRITLGCAGWEAGQLEKEIANNDWLVCEADLDVLFHTPSDMQFTAATKVLGIDMARLSPDIGHA</sequence>
<evidence type="ECO:0000256" key="1">
    <source>
        <dbReference type="ARBA" id="ARBA00009600"/>
    </source>
</evidence>
<organism evidence="3 4">
    <name type="scientific">Marinomonas spartinae</name>
    <dbReference type="NCBI Taxonomy" id="1792290"/>
    <lineage>
        <taxon>Bacteria</taxon>
        <taxon>Pseudomonadati</taxon>
        <taxon>Pseudomonadota</taxon>
        <taxon>Gammaproteobacteria</taxon>
        <taxon>Oceanospirillales</taxon>
        <taxon>Oceanospirillaceae</taxon>
        <taxon>Marinomonas</taxon>
    </lineage>
</organism>
<dbReference type="InterPro" id="IPR003774">
    <property type="entry name" value="AlgH-like"/>
</dbReference>